<comment type="caution">
    <text evidence="1">The sequence shown here is derived from an EMBL/GenBank/DDBJ whole genome shotgun (WGS) entry which is preliminary data.</text>
</comment>
<sequence length="136" mass="16152">MKIYDSDTESNESYYSFNELSELNVFEYNKENYTKTFLASEQKTSNKNNKNEEDYEEYNIDFEIQEITSQEIIQSELSIENEPVIQFNSTSKTNFSPCILFDYINNKLQICDQIANRNICQLIRTWQIDNKAVSKF</sequence>
<name>A0A397IPT9_9GLOM</name>
<protein>
    <submittedName>
        <fullName evidence="1">Uncharacterized protein</fullName>
    </submittedName>
</protein>
<evidence type="ECO:0000313" key="2">
    <source>
        <dbReference type="Proteomes" id="UP000266861"/>
    </source>
</evidence>
<keyword evidence="2" id="KW-1185">Reference proteome</keyword>
<organism evidence="1 2">
    <name type="scientific">Diversispora epigaea</name>
    <dbReference type="NCBI Taxonomy" id="1348612"/>
    <lineage>
        <taxon>Eukaryota</taxon>
        <taxon>Fungi</taxon>
        <taxon>Fungi incertae sedis</taxon>
        <taxon>Mucoromycota</taxon>
        <taxon>Glomeromycotina</taxon>
        <taxon>Glomeromycetes</taxon>
        <taxon>Diversisporales</taxon>
        <taxon>Diversisporaceae</taxon>
        <taxon>Diversispora</taxon>
    </lineage>
</organism>
<dbReference type="OrthoDB" id="2431159at2759"/>
<evidence type="ECO:0000313" key="1">
    <source>
        <dbReference type="EMBL" id="RHZ74993.1"/>
    </source>
</evidence>
<gene>
    <name evidence="1" type="ORF">Glove_218g35</name>
</gene>
<proteinExistence type="predicted"/>
<dbReference type="AlphaFoldDB" id="A0A397IPT9"/>
<reference evidence="1 2" key="1">
    <citation type="submission" date="2018-08" db="EMBL/GenBank/DDBJ databases">
        <title>Genome and evolution of the arbuscular mycorrhizal fungus Diversispora epigaea (formerly Glomus versiforme) and its bacterial endosymbionts.</title>
        <authorList>
            <person name="Sun X."/>
            <person name="Fei Z."/>
            <person name="Harrison M."/>
        </authorList>
    </citation>
    <scope>NUCLEOTIDE SEQUENCE [LARGE SCALE GENOMIC DNA]</scope>
    <source>
        <strain evidence="1 2">IT104</strain>
    </source>
</reference>
<dbReference type="Proteomes" id="UP000266861">
    <property type="component" value="Unassembled WGS sequence"/>
</dbReference>
<dbReference type="EMBL" id="PQFF01000203">
    <property type="protein sequence ID" value="RHZ74993.1"/>
    <property type="molecule type" value="Genomic_DNA"/>
</dbReference>
<accession>A0A397IPT9</accession>